<dbReference type="GO" id="GO:0005524">
    <property type="term" value="F:ATP binding"/>
    <property type="evidence" value="ECO:0007669"/>
    <property type="project" value="UniProtKB-KW"/>
</dbReference>
<keyword evidence="3" id="KW-0597">Phosphoprotein</keyword>
<protein>
    <recommendedName>
        <fullName evidence="2">histidine kinase</fullName>
        <ecNumber evidence="2">2.7.13.3</ecNumber>
    </recommendedName>
</protein>
<evidence type="ECO:0000256" key="2">
    <source>
        <dbReference type="ARBA" id="ARBA00012438"/>
    </source>
</evidence>
<dbReference type="InterPro" id="IPR004358">
    <property type="entry name" value="Sig_transdc_His_kin-like_C"/>
</dbReference>
<dbReference type="InterPro" id="IPR003594">
    <property type="entry name" value="HATPase_dom"/>
</dbReference>
<accession>A0A6G5QMW3</accession>
<keyword evidence="4" id="KW-0808">Transferase</keyword>
<dbReference type="Gene3D" id="3.30.450.20">
    <property type="entry name" value="PAS domain"/>
    <property type="match status" value="1"/>
</dbReference>
<dbReference type="Gene3D" id="3.30.565.10">
    <property type="entry name" value="Histidine kinase-like ATPase, C-terminal domain"/>
    <property type="match status" value="1"/>
</dbReference>
<dbReference type="EMBL" id="CP012543">
    <property type="protein sequence ID" value="QCD46922.1"/>
    <property type="molecule type" value="Genomic_DNA"/>
</dbReference>
<evidence type="ECO:0000256" key="1">
    <source>
        <dbReference type="ARBA" id="ARBA00000085"/>
    </source>
</evidence>
<dbReference type="PANTHER" id="PTHR43065:SF10">
    <property type="entry name" value="PEROXIDE STRESS-ACTIVATED HISTIDINE KINASE MAK3"/>
    <property type="match status" value="1"/>
</dbReference>
<name>A0A6G5QMW3_CAMRE</name>
<dbReference type="PANTHER" id="PTHR43065">
    <property type="entry name" value="SENSOR HISTIDINE KINASE"/>
    <property type="match status" value="1"/>
</dbReference>
<dbReference type="AlphaFoldDB" id="A0A6G5QMW3"/>
<reference evidence="10 11" key="1">
    <citation type="submission" date="2016-07" db="EMBL/GenBank/DDBJ databases">
        <title>Comparative genomics of the Campylobacter concisus group.</title>
        <authorList>
            <person name="Miller W.G."/>
            <person name="Yee E."/>
            <person name="Chapman M.H."/>
            <person name="Huynh S."/>
            <person name="Bono J.L."/>
            <person name="On S.L.W."/>
            <person name="StLeger J."/>
            <person name="Foster G."/>
            <person name="Parker C.T."/>
        </authorList>
    </citation>
    <scope>NUCLEOTIDE SEQUENCE [LARGE SCALE GENOMIC DNA]</scope>
    <source>
        <strain evidence="10 11">ATCC 33238</strain>
    </source>
</reference>
<feature type="domain" description="Histidine kinase" evidence="9">
    <location>
        <begin position="144"/>
        <end position="359"/>
    </location>
</feature>
<dbReference type="SUPFAM" id="SSF47384">
    <property type="entry name" value="Homodimeric domain of signal transducing histidine kinase"/>
    <property type="match status" value="1"/>
</dbReference>
<evidence type="ECO:0000256" key="4">
    <source>
        <dbReference type="ARBA" id="ARBA00022679"/>
    </source>
</evidence>
<dbReference type="Proteomes" id="UP000502377">
    <property type="component" value="Chromosome"/>
</dbReference>
<evidence type="ECO:0000256" key="3">
    <source>
        <dbReference type="ARBA" id="ARBA00022553"/>
    </source>
</evidence>
<dbReference type="SMART" id="SM00387">
    <property type="entry name" value="HATPase_c"/>
    <property type="match status" value="1"/>
</dbReference>
<dbReference type="Pfam" id="PF02518">
    <property type="entry name" value="HATPase_c"/>
    <property type="match status" value="1"/>
</dbReference>
<organism evidence="10 11">
    <name type="scientific">Campylobacter rectus</name>
    <name type="common">Wolinella recta</name>
    <dbReference type="NCBI Taxonomy" id="203"/>
    <lineage>
        <taxon>Bacteria</taxon>
        <taxon>Pseudomonadati</taxon>
        <taxon>Campylobacterota</taxon>
        <taxon>Epsilonproteobacteria</taxon>
        <taxon>Campylobacterales</taxon>
        <taxon>Campylobacteraceae</taxon>
        <taxon>Campylobacter</taxon>
    </lineage>
</organism>
<dbReference type="SUPFAM" id="SSF55874">
    <property type="entry name" value="ATPase domain of HSP90 chaperone/DNA topoisomerase II/histidine kinase"/>
    <property type="match status" value="1"/>
</dbReference>
<gene>
    <name evidence="10" type="ORF">CRECT_1264</name>
</gene>
<dbReference type="KEGG" id="crx:CRECT_1264"/>
<keyword evidence="7" id="KW-0067">ATP-binding</keyword>
<dbReference type="RefSeq" id="WP_002945868.1">
    <property type="nucleotide sequence ID" value="NZ_CP012543.1"/>
</dbReference>
<evidence type="ECO:0000256" key="5">
    <source>
        <dbReference type="ARBA" id="ARBA00022741"/>
    </source>
</evidence>
<sequence length="359" mass="41000">MAFSEVERAFAKTPNLGFLLVNKYGIVKFINKKFEHVFALERKKYCGAKLNALIGEVAELKTLKSFGYLKNLSRNTSDFVIRKDAKYLRLNISNILESGRDFDGFIVTLSDITHEKELEYKEMEHERMLIAHAKMATMGEMINSISHQQRQPLSSILLSLDNIQECVETGEFKSIKEHIALCKSSVKLMDETIGAFRNFYRNDTKLSTVDLKNIIKELVLITKPQMNAHGILLEFKCEEGDFIINTVASYVKQILISLLANAKDELIDLAHRDMEFEPKIRIELQNCKDEVCIDVSDNGRGVRSDKDKIFEPFFTTKKNTGTGMGLYVARILAVERLKGRLVLKNAKNPTQFSLFLKIL</sequence>
<dbReference type="InterPro" id="IPR036890">
    <property type="entry name" value="HATPase_C_sf"/>
</dbReference>
<evidence type="ECO:0000256" key="6">
    <source>
        <dbReference type="ARBA" id="ARBA00022777"/>
    </source>
</evidence>
<dbReference type="EC" id="2.7.13.3" evidence="2"/>
<evidence type="ECO:0000256" key="7">
    <source>
        <dbReference type="ARBA" id="ARBA00022840"/>
    </source>
</evidence>
<evidence type="ECO:0000313" key="11">
    <source>
        <dbReference type="Proteomes" id="UP000502377"/>
    </source>
</evidence>
<keyword evidence="6 10" id="KW-0418">Kinase</keyword>
<dbReference type="InterPro" id="IPR036097">
    <property type="entry name" value="HisK_dim/P_sf"/>
</dbReference>
<keyword evidence="8" id="KW-0902">Two-component regulatory system</keyword>
<dbReference type="InterPro" id="IPR005467">
    <property type="entry name" value="His_kinase_dom"/>
</dbReference>
<dbReference type="Gene3D" id="1.10.287.130">
    <property type="match status" value="1"/>
</dbReference>
<dbReference type="GO" id="GO:0000155">
    <property type="term" value="F:phosphorelay sensor kinase activity"/>
    <property type="evidence" value="ECO:0007669"/>
    <property type="project" value="InterPro"/>
</dbReference>
<dbReference type="CDD" id="cd00082">
    <property type="entry name" value="HisKA"/>
    <property type="match status" value="1"/>
</dbReference>
<proteinExistence type="predicted"/>
<evidence type="ECO:0000256" key="8">
    <source>
        <dbReference type="ARBA" id="ARBA00023012"/>
    </source>
</evidence>
<evidence type="ECO:0000259" key="9">
    <source>
        <dbReference type="PROSITE" id="PS50109"/>
    </source>
</evidence>
<dbReference type="PROSITE" id="PS50109">
    <property type="entry name" value="HIS_KIN"/>
    <property type="match status" value="1"/>
</dbReference>
<comment type="catalytic activity">
    <reaction evidence="1">
        <text>ATP + protein L-histidine = ADP + protein N-phospho-L-histidine.</text>
        <dbReference type="EC" id="2.7.13.3"/>
    </reaction>
</comment>
<dbReference type="InterPro" id="IPR003661">
    <property type="entry name" value="HisK_dim/P_dom"/>
</dbReference>
<keyword evidence="5" id="KW-0547">Nucleotide-binding</keyword>
<dbReference type="PRINTS" id="PR00344">
    <property type="entry name" value="BCTRLSENSOR"/>
</dbReference>
<evidence type="ECO:0000313" key="10">
    <source>
        <dbReference type="EMBL" id="QCD46922.1"/>
    </source>
</evidence>